<evidence type="ECO:0000256" key="4">
    <source>
        <dbReference type="PROSITE-ProRule" id="PRU00103"/>
    </source>
</evidence>
<gene>
    <name evidence="7" type="ORF">RhiirA5_414465</name>
</gene>
<dbReference type="PANTHER" id="PTHR23346">
    <property type="entry name" value="TRANSLATIONAL ACTIVATOR GCN1-RELATED"/>
    <property type="match status" value="1"/>
</dbReference>
<feature type="domain" description="TOG" evidence="6">
    <location>
        <begin position="1369"/>
        <end position="1604"/>
    </location>
</feature>
<feature type="repeat" description="HEAT" evidence="4">
    <location>
        <begin position="1665"/>
        <end position="1703"/>
    </location>
</feature>
<dbReference type="Pfam" id="PF24916">
    <property type="entry name" value="HEAT_GCN1_fung"/>
    <property type="match status" value="1"/>
</dbReference>
<evidence type="ECO:0000256" key="3">
    <source>
        <dbReference type="ARBA" id="ARBA00072275"/>
    </source>
</evidence>
<dbReference type="SMART" id="SM01349">
    <property type="entry name" value="TOG"/>
    <property type="match status" value="1"/>
</dbReference>
<dbReference type="FunFam" id="1.25.10.10:FF:000090">
    <property type="entry name" value="eIF-2-alpha kinase activator GCN1"/>
    <property type="match status" value="1"/>
</dbReference>
<reference evidence="7 8" key="2">
    <citation type="submission" date="2017-09" db="EMBL/GenBank/DDBJ databases">
        <title>Extensive intraspecific genome diversity in a model arbuscular mycorrhizal fungus.</title>
        <authorList>
            <person name="Chen E.C."/>
            <person name="Morin E."/>
            <person name="Beaudet D."/>
            <person name="Noel J."/>
            <person name="Ndikumana S."/>
            <person name="Charron P."/>
            <person name="St-Onge C."/>
            <person name="Giorgi J."/>
            <person name="Grigoriev I.V."/>
            <person name="Roux C."/>
            <person name="Martin F.M."/>
            <person name="Corradi N."/>
        </authorList>
    </citation>
    <scope>NUCLEOTIDE SEQUENCE [LARGE SCALE GENOMIC DNA]</scope>
    <source>
        <strain evidence="7 8">A5</strain>
    </source>
</reference>
<dbReference type="Pfam" id="PF25801">
    <property type="entry name" value="HEAT_GCN1_C_2"/>
    <property type="match status" value="1"/>
</dbReference>
<dbReference type="Gene3D" id="1.25.10.10">
    <property type="entry name" value="Leucine-rich Repeat Variant"/>
    <property type="match status" value="8"/>
</dbReference>
<evidence type="ECO:0000259" key="6">
    <source>
        <dbReference type="SMART" id="SM01349"/>
    </source>
</evidence>
<organism evidence="7 8">
    <name type="scientific">Rhizophagus irregularis</name>
    <dbReference type="NCBI Taxonomy" id="588596"/>
    <lineage>
        <taxon>Eukaryota</taxon>
        <taxon>Fungi</taxon>
        <taxon>Fungi incertae sedis</taxon>
        <taxon>Mucoromycota</taxon>
        <taxon>Glomeromycotina</taxon>
        <taxon>Glomeromycetes</taxon>
        <taxon>Glomerales</taxon>
        <taxon>Glomeraceae</taxon>
        <taxon>Rhizophagus</taxon>
    </lineage>
</organism>
<dbReference type="GO" id="GO:1904688">
    <property type="term" value="P:regulation of cytoplasmic translational initiation"/>
    <property type="evidence" value="ECO:0007669"/>
    <property type="project" value="UniProtKB-ARBA"/>
</dbReference>
<dbReference type="FunFam" id="1.25.10.10:FF:000096">
    <property type="entry name" value="eIF-2-alpha kinase activator gcn1"/>
    <property type="match status" value="1"/>
</dbReference>
<dbReference type="Pfam" id="PF24987">
    <property type="entry name" value="HEAT_EF3_N"/>
    <property type="match status" value="2"/>
</dbReference>
<dbReference type="VEuPathDB" id="FungiDB:FUN_010572"/>
<protein>
    <recommendedName>
        <fullName evidence="3">eIF-2-alpha kinase activator GCN1</fullName>
    </recommendedName>
</protein>
<evidence type="ECO:0000313" key="7">
    <source>
        <dbReference type="EMBL" id="PKC10353.1"/>
    </source>
</evidence>
<comment type="caution">
    <text evidence="7">The sequence shown here is derived from an EMBL/GenBank/DDBJ whole genome shotgun (WGS) entry which is preliminary data.</text>
</comment>
<keyword evidence="2" id="KW-0677">Repeat</keyword>
<accession>A0A2N0PU44</accession>
<dbReference type="InterPro" id="IPR056809">
    <property type="entry name" value="HEAT_GCN1_fung"/>
</dbReference>
<evidence type="ECO:0000256" key="2">
    <source>
        <dbReference type="ARBA" id="ARBA00022737"/>
    </source>
</evidence>
<dbReference type="GO" id="GO:0030295">
    <property type="term" value="F:protein kinase activator activity"/>
    <property type="evidence" value="ECO:0007669"/>
    <property type="project" value="UniProtKB-ARBA"/>
</dbReference>
<dbReference type="VEuPathDB" id="FungiDB:RhiirFUN_015856"/>
<dbReference type="VEuPathDB" id="FungiDB:RhiirA1_453059"/>
<reference evidence="7 8" key="1">
    <citation type="submission" date="2016-04" db="EMBL/GenBank/DDBJ databases">
        <title>Genome analyses suggest a sexual origin of heterokaryosis in a supposedly ancient asexual fungus.</title>
        <authorList>
            <person name="Ropars J."/>
            <person name="Sedzielewska K."/>
            <person name="Noel J."/>
            <person name="Charron P."/>
            <person name="Farinelli L."/>
            <person name="Marton T."/>
            <person name="Kruger M."/>
            <person name="Pelin A."/>
            <person name="Brachmann A."/>
            <person name="Corradi N."/>
        </authorList>
    </citation>
    <scope>NUCLEOTIDE SEQUENCE [LARGE SCALE GENOMIC DNA]</scope>
    <source>
        <strain evidence="7 8">A5</strain>
    </source>
</reference>
<dbReference type="Pfam" id="PF24993">
    <property type="entry name" value="GNC1_N"/>
    <property type="match status" value="1"/>
</dbReference>
<evidence type="ECO:0000256" key="1">
    <source>
        <dbReference type="ARBA" id="ARBA00007366"/>
    </source>
</evidence>
<dbReference type="Pfam" id="PF12074">
    <property type="entry name" value="Gcn1_N"/>
    <property type="match status" value="1"/>
</dbReference>
<dbReference type="InterPro" id="IPR022716">
    <property type="entry name" value="Gcn1_N"/>
</dbReference>
<dbReference type="InterPro" id="IPR000357">
    <property type="entry name" value="HEAT"/>
</dbReference>
<dbReference type="Pfam" id="PF02985">
    <property type="entry name" value="HEAT"/>
    <property type="match status" value="1"/>
</dbReference>
<dbReference type="Pfam" id="PF24984">
    <property type="entry name" value="HEAT_EF3_GNC1"/>
    <property type="match status" value="1"/>
</dbReference>
<dbReference type="GO" id="GO:0034198">
    <property type="term" value="P:cellular response to amino acid starvation"/>
    <property type="evidence" value="ECO:0007669"/>
    <property type="project" value="TreeGrafter"/>
</dbReference>
<dbReference type="Pfam" id="PF13513">
    <property type="entry name" value="HEAT_EZ"/>
    <property type="match status" value="1"/>
</dbReference>
<dbReference type="InterPro" id="IPR034085">
    <property type="entry name" value="TOG"/>
</dbReference>
<dbReference type="Proteomes" id="UP000232722">
    <property type="component" value="Unassembled WGS sequence"/>
</dbReference>
<evidence type="ECO:0000313" key="8">
    <source>
        <dbReference type="Proteomes" id="UP000232722"/>
    </source>
</evidence>
<dbReference type="InterPro" id="IPR011989">
    <property type="entry name" value="ARM-like"/>
</dbReference>
<dbReference type="Pfam" id="PF23271">
    <property type="entry name" value="HEAT_GCN1"/>
    <property type="match status" value="1"/>
</dbReference>
<dbReference type="SUPFAM" id="SSF48371">
    <property type="entry name" value="ARM repeat"/>
    <property type="match status" value="4"/>
</dbReference>
<proteinExistence type="inferred from homology"/>
<dbReference type="PROSITE" id="PS50077">
    <property type="entry name" value="HEAT_REPEAT"/>
    <property type="match status" value="3"/>
</dbReference>
<dbReference type="InterPro" id="IPR056810">
    <property type="entry name" value="GNC1-like_N"/>
</dbReference>
<dbReference type="InterPro" id="IPR057546">
    <property type="entry name" value="HEAT_GCN1"/>
</dbReference>
<dbReference type="InterPro" id="IPR016024">
    <property type="entry name" value="ARM-type_fold"/>
</dbReference>
<comment type="similarity">
    <text evidence="1">Belongs to the GCN1 family.</text>
</comment>
<name>A0A2N0PU44_9GLOM</name>
<feature type="repeat" description="HEAT" evidence="4">
    <location>
        <begin position="2011"/>
        <end position="2048"/>
    </location>
</feature>
<sequence>MNDPVEIVDIGLTDLSWAEFIKSRALYSFTSSSITERLEFLNHSLIPRIKAGGLSDKTLGSLLYLVFLTYSRYNDRPSRSAMINVLKELNNWNSYQFLLSFVPLIVKETNKLNQKSPDGTTYTTSSVNRFVLLTWTNLLITFALSKNSTLDSSYWRDLVDVQAILLHSLVSENEKRKNIKRSALFDVRRTIRNNASHIPSYISYLISNVKACNPVYRNAVLLGTVIDCSLRLRKGIGKSYVENGKVREDIIQYYITAIISSKTPVPKISADALHDFINVMVTEEDFKIKITPVLEKQLLRAPEILLNVLISLFKSVSFDVSNVFKMQSLFNHVQSTNKTIQTDAAELLIILIEKSSREEVLINNVKDILQALTGGKVTTPEHRVILLQALSHVRQSPDVVKTVIDGLLPIVSKENNESSLSKAIEILGLHAGILLSSEHEKSFLEKIVKSAVDGLSSSKVGTRKAWAIAIGRMVWEVTESPTNSMKKFVYKSLTQLIPTMGKIQSNPLTFTGGPIEGYVTIAIAIGKAKNWNDDIIDDLINAKKFTQNILITSPKPSFLLWDKIYSKLNTYEEGFWLIRALEGVLLDRDEALLQNNDAQIFLSTAFIYLITSSNHRIRREAYNSLKRCTQNNAETVGMIFRKGLSQWVLNLEKNVKDSTAVLLSGSAHSDPIVNAYRLSQVLTAIATFSKEEDNYKIESSLVELIILAHHPSIVSPNNKYNWISLIQRAHVDPGKLVENYSGRLRQIVQENIEIDHEQKHFYKAAMSAIATITFISPETIIPLFLTQCHRDLDASLFDNIGENDVDIWKTSEGTLFIDVLKRNKKNIVENRNRKDYQTEKWERELRESIAKKKGDSSNTPKLTKEEQSAVDAQLTKESEIRKNMEILCLKLTRGLDIVDALVEGNSEAVEKHIVEIMRILINVVQKGGPLIGDKGVNTYLRINKCTSEKIENIRDFIGLATLRTMSVKEVPERWLHEPLDNLVTRVLYRLRFITERSLLPPSSFSYCFPLIHQVVKKGGIKNDDDEEKDVMDQIALGLDVIYFHSSIGFSPLLPRTEMILILLQIIKEYPKLNKLARTALVSLCEAIGDTAGRKEFDALLNGLLSSEPFVRHASLQALDYLDLTEIDFSCELWVACHDEDENNAKLASVLWEDNGMDVEPCYALELIPLITHDEKYVRVAASKAIGNAAKYFRDSMTDTLNLIYDQYKEKATPIKPEYDDFRMLRPESLEKNKDPWEARVGLALALSELAPCMRSSDLIPFFEFLINDEAVGDIHAQVRQKMLEAGLAVINEHGAKNVTLLLPVLENYLDKPAVPTETHDRIRESVVIWLGALARHLNPTDAMIPIVIDKLLDTLKTPSESVQAAVGDCLPPLIKLMKDNTPSLIEGLLNQLFRAEKYAERRGAAFGLAGVVKGTGISALKDCNVMTSLKGAVDNKKDYKYRQGALFAFETLSQSLGRLFEPYIIQILPLLLVCFGDTHPDVREATSDAARVIMSKISGHCVKLILPSLLAGLDDRQWRTKKGSVELLGSMAFCAPKQLSISLPTIVPRLTNVLTDSHTNVQSAANEALLRFGEVISNPEIQALVPILLKGLSDPDKHTNAALDSLLETAFVHYIDAPSLALVMPILERGLKERGTEIKKKSSQIVGNMASLTDVRDIIPYLPRLLPGLKEVLVDPVPDARATAAKALGTMVEKLGEDKFPNLVNELVHTLKSDTSGVDRQGAAQGLSEVLAGLGLERLDGLLPEIINNTSSPKSYVREGFISLLIYLPATFGLRFQPYLGRIIPPILSGLADESEYVRDASLRAGQMIVANYATKAVDLLLPELERGLFDDNWRIRQSSVQLMGDLLYRITGISGKTDIDGEEEEETGGTEANRKALLQILGKERRDRLLAALYIVRQDVSGIVRQASVHVWKAIVSNTPRTVKDILPIMMGMIIRSLASPSYERRQVAGRTLGELVRKLGESVLSEIIPILEEGLESQEADMRQGVCIGLSEVMSTAGKFQVIDYVDSIIPAVRKALVDESSDVREAAAQAFDTLQQNVGDKAIDEILQKLLNSLQSGDESIYALEALKEIMAVRANVVFPVLIPTLIQIPINAFNARALASLVTVAGPALNKRLAQILSALMISLGTETDEHTISELNETKKALLLSIDSVEGLQTLMSVLFEAVKNDDPSCRAGACDMLTTFCNESKMDYSRYMTEWIRVLILLLDDRQETVVKAAWNALSAIIKPLKKDELEQLVIPVRRAVKGVGVPDVDLPGFCLPKGISPILPIFLQGLMYGTAEIREQSALGIGDLIQKTSAEALRPFVTQITGPLIRIIGDRYPPQVKAAILYTLSLLLTKVPAHLKPFIPQLQRTFIKSLSDPSSALVRSRAASALGILISLQTRVDPLIIELVTGIKTSEPNVRETMLTALESVVKKAGSGMNDTSKKSVIKVIVDGLSDNSDGMVVGSSRLFGSLCKHISLQEAMPIISTHILAGGSPSQSSLLAINAILAESSRMFYDLENTREVVDIIVKGSANNLPNIADTAIIAAGKMLLIDLYHGESAVACLVEALVANICEPATLLGETKRLALTVFCAVGKKFPQILEPHLSIIIPPMMVCVRDRVVPVKLAAELALVYVLQLLKGETILQQYLSTVDATTAKSITDFHKRVLTKLVVQEQQKMEQIQVGDTNEMDEEEQEIWAVGNIGTFASNVDQE</sequence>
<dbReference type="EMBL" id="LLXJ01000388">
    <property type="protein sequence ID" value="PKC10353.1"/>
    <property type="molecule type" value="Genomic_DNA"/>
</dbReference>
<evidence type="ECO:0000256" key="5">
    <source>
        <dbReference type="SAM" id="MobiDB-lite"/>
    </source>
</evidence>
<feature type="repeat" description="HEAT" evidence="4">
    <location>
        <begin position="1546"/>
        <end position="1584"/>
    </location>
</feature>
<dbReference type="InterPro" id="IPR021133">
    <property type="entry name" value="HEAT_type_2"/>
</dbReference>
<dbReference type="PANTHER" id="PTHR23346:SF7">
    <property type="entry name" value="STALLED RIBOSOME SENSOR GCN1"/>
    <property type="match status" value="1"/>
</dbReference>
<feature type="region of interest" description="Disordered" evidence="5">
    <location>
        <begin position="850"/>
        <end position="870"/>
    </location>
</feature>
<dbReference type="GO" id="GO:0005829">
    <property type="term" value="C:cytosol"/>
    <property type="evidence" value="ECO:0007669"/>
    <property type="project" value="TreeGrafter"/>
</dbReference>